<feature type="transmembrane region" description="Helical" evidence="2">
    <location>
        <begin position="71"/>
        <end position="90"/>
    </location>
</feature>
<feature type="compositionally biased region" description="Pro residues" evidence="1">
    <location>
        <begin position="148"/>
        <end position="160"/>
    </location>
</feature>
<reference evidence="3 4" key="1">
    <citation type="submission" date="2019-03" db="EMBL/GenBank/DDBJ databases">
        <title>Draft genome sequences of novel Actinobacteria.</title>
        <authorList>
            <person name="Sahin N."/>
            <person name="Ay H."/>
            <person name="Saygin H."/>
        </authorList>
    </citation>
    <scope>NUCLEOTIDE SEQUENCE [LARGE SCALE GENOMIC DNA]</scope>
    <source>
        <strain evidence="3 4">H3C3</strain>
    </source>
</reference>
<keyword evidence="2" id="KW-1133">Transmembrane helix</keyword>
<name>A0A4R5AU53_9ACTN</name>
<organism evidence="3 4">
    <name type="scientific">Actinomadura rubrisoli</name>
    <dbReference type="NCBI Taxonomy" id="2530368"/>
    <lineage>
        <taxon>Bacteria</taxon>
        <taxon>Bacillati</taxon>
        <taxon>Actinomycetota</taxon>
        <taxon>Actinomycetes</taxon>
        <taxon>Streptosporangiales</taxon>
        <taxon>Thermomonosporaceae</taxon>
        <taxon>Actinomadura</taxon>
    </lineage>
</organism>
<keyword evidence="2" id="KW-0472">Membrane</keyword>
<feature type="transmembrane region" description="Helical" evidence="2">
    <location>
        <begin position="47"/>
        <end position="64"/>
    </location>
</feature>
<gene>
    <name evidence="3" type="ORF">E1298_32980</name>
</gene>
<protein>
    <submittedName>
        <fullName evidence="3">Uncharacterized protein</fullName>
    </submittedName>
</protein>
<feature type="transmembrane region" description="Helical" evidence="2">
    <location>
        <begin position="7"/>
        <end position="27"/>
    </location>
</feature>
<dbReference type="Proteomes" id="UP000294513">
    <property type="component" value="Unassembled WGS sequence"/>
</dbReference>
<sequence>MSNGARHAIGVVIGLIVTPVIAVSLLFGIERMTRYFRYFMQGDSGRWGAAAALVFAAILIGVVAGSRLSPLASLVPGAFFSGVGLLWIAAPRWSLEHTSRKLPETLDRGYQLIGPYGVLLVLGVALLAASAAPSRWQARTATGAAPRYGPPPAPMGPPGGPMAGAPRPMGAPPAPGHVPQGALGQEPQWQQPPPQFGPPGGQFGQPGAPGPQAPPPGQYSPGAPPAPPAGSPAPPPPPAAGSRGAEESKPKPSSQSGSGDDDAPGEWTQMYGGDDLRGGGRS</sequence>
<dbReference type="EMBL" id="SMKU01000242">
    <property type="protein sequence ID" value="TDD74082.1"/>
    <property type="molecule type" value="Genomic_DNA"/>
</dbReference>
<dbReference type="RefSeq" id="WP_131900273.1">
    <property type="nucleotide sequence ID" value="NZ_SMKU01000242.1"/>
</dbReference>
<accession>A0A4R5AU53</accession>
<feature type="compositionally biased region" description="Pro residues" evidence="1">
    <location>
        <begin position="208"/>
        <end position="239"/>
    </location>
</feature>
<keyword evidence="4" id="KW-1185">Reference proteome</keyword>
<keyword evidence="2" id="KW-0812">Transmembrane</keyword>
<evidence type="ECO:0000256" key="1">
    <source>
        <dbReference type="SAM" id="MobiDB-lite"/>
    </source>
</evidence>
<feature type="transmembrane region" description="Helical" evidence="2">
    <location>
        <begin position="110"/>
        <end position="129"/>
    </location>
</feature>
<dbReference type="AlphaFoldDB" id="A0A4R5AU53"/>
<evidence type="ECO:0000313" key="3">
    <source>
        <dbReference type="EMBL" id="TDD74082.1"/>
    </source>
</evidence>
<proteinExistence type="predicted"/>
<feature type="region of interest" description="Disordered" evidence="1">
    <location>
        <begin position="142"/>
        <end position="282"/>
    </location>
</feature>
<dbReference type="OrthoDB" id="3544501at2"/>
<evidence type="ECO:0000313" key="4">
    <source>
        <dbReference type="Proteomes" id="UP000294513"/>
    </source>
</evidence>
<comment type="caution">
    <text evidence="3">The sequence shown here is derived from an EMBL/GenBank/DDBJ whole genome shotgun (WGS) entry which is preliminary data.</text>
</comment>
<evidence type="ECO:0000256" key="2">
    <source>
        <dbReference type="SAM" id="Phobius"/>
    </source>
</evidence>